<evidence type="ECO:0000256" key="1">
    <source>
        <dbReference type="SAM" id="Phobius"/>
    </source>
</evidence>
<name>A0A8D9BKG3_9HEMI</name>
<keyword evidence="1" id="KW-0472">Membrane</keyword>
<organism evidence="2">
    <name type="scientific">Cacopsylla melanoneura</name>
    <dbReference type="NCBI Taxonomy" id="428564"/>
    <lineage>
        <taxon>Eukaryota</taxon>
        <taxon>Metazoa</taxon>
        <taxon>Ecdysozoa</taxon>
        <taxon>Arthropoda</taxon>
        <taxon>Hexapoda</taxon>
        <taxon>Insecta</taxon>
        <taxon>Pterygota</taxon>
        <taxon>Neoptera</taxon>
        <taxon>Paraneoptera</taxon>
        <taxon>Hemiptera</taxon>
        <taxon>Sternorrhyncha</taxon>
        <taxon>Psylloidea</taxon>
        <taxon>Psyllidae</taxon>
        <taxon>Psyllinae</taxon>
        <taxon>Cacopsylla</taxon>
    </lineage>
</organism>
<keyword evidence="1" id="KW-1133">Transmembrane helix</keyword>
<reference evidence="2" key="1">
    <citation type="submission" date="2021-05" db="EMBL/GenBank/DDBJ databases">
        <authorList>
            <person name="Alioto T."/>
            <person name="Alioto T."/>
            <person name="Gomez Garrido J."/>
        </authorList>
    </citation>
    <scope>NUCLEOTIDE SEQUENCE</scope>
</reference>
<dbReference type="AlphaFoldDB" id="A0A8D9BKG3"/>
<proteinExistence type="predicted"/>
<feature type="transmembrane region" description="Helical" evidence="1">
    <location>
        <begin position="21"/>
        <end position="41"/>
    </location>
</feature>
<protein>
    <submittedName>
        <fullName evidence="2">Uncharacterized protein</fullName>
    </submittedName>
</protein>
<dbReference type="EMBL" id="HBUF01650887">
    <property type="protein sequence ID" value="CAG6786920.1"/>
    <property type="molecule type" value="Transcribed_RNA"/>
</dbReference>
<sequence>MVKYLIMSSCVFISIKRFSSPIQYIMIVELFFIIIITYKYTFTNHLHFRYSMILLNCYRNLLYLSLFHPMLFRLIRLFSRLLELPSWYVPQPYPILQLIHYE</sequence>
<accession>A0A8D9BKG3</accession>
<evidence type="ECO:0000313" key="2">
    <source>
        <dbReference type="EMBL" id="CAG6786920.1"/>
    </source>
</evidence>
<keyword evidence="1" id="KW-0812">Transmembrane</keyword>